<gene>
    <name evidence="2" type="ORF">HQR01_02305</name>
</gene>
<dbReference type="Proteomes" id="UP000504693">
    <property type="component" value="Chromosome"/>
</dbReference>
<dbReference type="RefSeq" id="WP_173212182.1">
    <property type="nucleotide sequence ID" value="NZ_CP053921.1"/>
</dbReference>
<evidence type="ECO:0000313" key="3">
    <source>
        <dbReference type="Proteomes" id="UP000504693"/>
    </source>
</evidence>
<keyword evidence="3" id="KW-1185">Reference proteome</keyword>
<keyword evidence="1" id="KW-0732">Signal</keyword>
<proteinExistence type="predicted"/>
<evidence type="ECO:0000313" key="2">
    <source>
        <dbReference type="EMBL" id="QKG70291.1"/>
    </source>
</evidence>
<organism evidence="2 3">
    <name type="scientific">Erythrobacter mangrovi</name>
    <dbReference type="NCBI Taxonomy" id="2739433"/>
    <lineage>
        <taxon>Bacteria</taxon>
        <taxon>Pseudomonadati</taxon>
        <taxon>Pseudomonadota</taxon>
        <taxon>Alphaproteobacteria</taxon>
        <taxon>Sphingomonadales</taxon>
        <taxon>Erythrobacteraceae</taxon>
        <taxon>Erythrobacter/Porphyrobacter group</taxon>
        <taxon>Erythrobacter</taxon>
    </lineage>
</organism>
<reference evidence="2 3" key="1">
    <citation type="submission" date="2020-05" db="EMBL/GenBank/DDBJ databases">
        <title>Erythrobacter mangrovi sp. nov., isolated from rhizosphere soil of mangrove plant (Kandelia candel).</title>
        <authorList>
            <person name="Ye Y.H."/>
        </authorList>
    </citation>
    <scope>NUCLEOTIDE SEQUENCE [LARGE SCALE GENOMIC DNA]</scope>
    <source>
        <strain evidence="2 3">EB310</strain>
    </source>
</reference>
<dbReference type="KEGG" id="emv:HQR01_02305"/>
<sequence length="149" mass="16723">MHKIVTIALASALASIPTAALAEHHEEGPTIRENAEYMEVVLVDIKAGKRDRAEEIIENYFQKATKAAGTPMPYLVHLQTGEWDFIVAFDLKDGPIEYTYTGSPNRKKWWAAMVEIAGGEKQAQAVWDEYQSLVVRSTSMLGHHHNDEE</sequence>
<evidence type="ECO:0000256" key="1">
    <source>
        <dbReference type="SAM" id="SignalP"/>
    </source>
</evidence>
<dbReference type="AlphaFoldDB" id="A0A7D3XQ18"/>
<feature type="chain" id="PRO_5028847920" evidence="1">
    <location>
        <begin position="23"/>
        <end position="149"/>
    </location>
</feature>
<accession>A0A7D3XQ18</accession>
<protein>
    <submittedName>
        <fullName evidence="2">Uncharacterized protein</fullName>
    </submittedName>
</protein>
<dbReference type="EMBL" id="CP053921">
    <property type="protein sequence ID" value="QKG70291.1"/>
    <property type="molecule type" value="Genomic_DNA"/>
</dbReference>
<name>A0A7D3XQ18_9SPHN</name>
<feature type="signal peptide" evidence="1">
    <location>
        <begin position="1"/>
        <end position="22"/>
    </location>
</feature>